<feature type="compositionally biased region" description="Polar residues" evidence="1">
    <location>
        <begin position="61"/>
        <end position="75"/>
    </location>
</feature>
<dbReference type="AlphaFoldDB" id="A0AAV2RXZ0"/>
<evidence type="ECO:0000313" key="2">
    <source>
        <dbReference type="EMBL" id="CAL4146822.1"/>
    </source>
</evidence>
<reference evidence="2 3" key="1">
    <citation type="submission" date="2024-05" db="EMBL/GenBank/DDBJ databases">
        <authorList>
            <person name="Wallberg A."/>
        </authorList>
    </citation>
    <scope>NUCLEOTIDE SEQUENCE [LARGE SCALE GENOMIC DNA]</scope>
</reference>
<protein>
    <submittedName>
        <fullName evidence="2">Uncharacterized protein</fullName>
    </submittedName>
</protein>
<evidence type="ECO:0000313" key="3">
    <source>
        <dbReference type="Proteomes" id="UP001497623"/>
    </source>
</evidence>
<keyword evidence="3" id="KW-1185">Reference proteome</keyword>
<feature type="region of interest" description="Disordered" evidence="1">
    <location>
        <begin position="39"/>
        <end position="111"/>
    </location>
</feature>
<feature type="compositionally biased region" description="Low complexity" evidence="1">
    <location>
        <begin position="89"/>
        <end position="100"/>
    </location>
</feature>
<sequence length="335" mass="36498">QIQQGAVGIAVSGSGTVTGHPQVSVPSVVNQLSQPQHHLGTTTFQPLNGPMSFDGTELHNHNTATAGSGNLSNEPLSLMKGHSDDPGVTQSITSQQTQQQAEDSTLHTGQSDATVSTHDIVNTVQQQQQQSGLQQLSSHEGAADTLGHLEHQENILGLDADEDYTDSPSQRKKRIREAKGKPKKLIGVSKRGNYASYSPELRAEIGKYAAEHGNLAAVQHFKELLGFEIPESTVRGLKDKYLIKRVRGKKEVVSIGFAQRGRPMRLGKYDEIVQDCIRELVKEGEKVSSFLAIATAKQVLMQYEPSLLEEYGGPVKLNPTWAKSFLKRIGLHQLA</sequence>
<proteinExistence type="predicted"/>
<name>A0AAV2RXZ0_MEGNR</name>
<organism evidence="2 3">
    <name type="scientific">Meganyctiphanes norvegica</name>
    <name type="common">Northern krill</name>
    <name type="synonym">Thysanopoda norvegica</name>
    <dbReference type="NCBI Taxonomy" id="48144"/>
    <lineage>
        <taxon>Eukaryota</taxon>
        <taxon>Metazoa</taxon>
        <taxon>Ecdysozoa</taxon>
        <taxon>Arthropoda</taxon>
        <taxon>Crustacea</taxon>
        <taxon>Multicrustacea</taxon>
        <taxon>Malacostraca</taxon>
        <taxon>Eumalacostraca</taxon>
        <taxon>Eucarida</taxon>
        <taxon>Euphausiacea</taxon>
        <taxon>Euphausiidae</taxon>
        <taxon>Meganyctiphanes</taxon>
    </lineage>
</organism>
<feature type="non-terminal residue" evidence="2">
    <location>
        <position position="1"/>
    </location>
</feature>
<gene>
    <name evidence="2" type="ORF">MNOR_LOCUS29926</name>
</gene>
<evidence type="ECO:0000256" key="1">
    <source>
        <dbReference type="SAM" id="MobiDB-lite"/>
    </source>
</evidence>
<feature type="region of interest" description="Disordered" evidence="1">
    <location>
        <begin position="1"/>
        <end position="23"/>
    </location>
</feature>
<feature type="compositionally biased region" description="Basic residues" evidence="1">
    <location>
        <begin position="170"/>
        <end position="183"/>
    </location>
</feature>
<comment type="caution">
    <text evidence="2">The sequence shown here is derived from an EMBL/GenBank/DDBJ whole genome shotgun (WGS) entry which is preliminary data.</text>
</comment>
<feature type="compositionally biased region" description="Polar residues" evidence="1">
    <location>
        <begin position="101"/>
        <end position="111"/>
    </location>
</feature>
<feature type="compositionally biased region" description="Polar residues" evidence="1">
    <location>
        <begin position="13"/>
        <end position="23"/>
    </location>
</feature>
<feature type="region of interest" description="Disordered" evidence="1">
    <location>
        <begin position="157"/>
        <end position="183"/>
    </location>
</feature>
<dbReference type="Proteomes" id="UP001497623">
    <property type="component" value="Unassembled WGS sequence"/>
</dbReference>
<accession>A0AAV2RXZ0</accession>
<dbReference type="EMBL" id="CAXKWB010035616">
    <property type="protein sequence ID" value="CAL4146822.1"/>
    <property type="molecule type" value="Genomic_DNA"/>
</dbReference>